<feature type="transmembrane region" description="Helical" evidence="1">
    <location>
        <begin position="48"/>
        <end position="69"/>
    </location>
</feature>
<sequence length="211" mass="23756">MFCRKCGSEIPDGSKFCIKCGEPVETPEMTNDAEIPVVDANRSRYRKIGIIAVIAAAAVVAAVVLVFVFGGGRSYRKVIDEFFEAAIVDMDAEDMLELYPREIVRKEFGSYSYADNGDIYLEMEFGDRRGRPDINIVHNERYDDERLNSLRQELMGEYGISPSEARDVIVTYSVATRSGNDKTGTVRLSMIKLGRTWYLLEFDDADMSNLA</sequence>
<evidence type="ECO:0000256" key="1">
    <source>
        <dbReference type="SAM" id="Phobius"/>
    </source>
</evidence>
<evidence type="ECO:0000313" key="4">
    <source>
        <dbReference type="Proteomes" id="UP000824109"/>
    </source>
</evidence>
<dbReference type="Proteomes" id="UP000824109">
    <property type="component" value="Unassembled WGS sequence"/>
</dbReference>
<keyword evidence="1" id="KW-0472">Membrane</keyword>
<reference evidence="3" key="1">
    <citation type="submission" date="2020-10" db="EMBL/GenBank/DDBJ databases">
        <authorList>
            <person name="Gilroy R."/>
        </authorList>
    </citation>
    <scope>NUCLEOTIDE SEQUENCE</scope>
    <source>
        <strain evidence="3">USAMLcec3-3695</strain>
    </source>
</reference>
<name>A0A9D1MA20_9FIRM</name>
<keyword evidence="1" id="KW-1133">Transmembrane helix</keyword>
<accession>A0A9D1MA20</accession>
<gene>
    <name evidence="3" type="ORF">IAA61_01210</name>
</gene>
<evidence type="ECO:0000313" key="3">
    <source>
        <dbReference type="EMBL" id="HIU56414.1"/>
    </source>
</evidence>
<protein>
    <submittedName>
        <fullName evidence="3">Zinc ribbon domain-containing protein</fullName>
    </submittedName>
</protein>
<feature type="domain" description="Zinc-ribbon" evidence="2">
    <location>
        <begin position="2"/>
        <end position="24"/>
    </location>
</feature>
<dbReference type="EMBL" id="DVNB01000014">
    <property type="protein sequence ID" value="HIU56414.1"/>
    <property type="molecule type" value="Genomic_DNA"/>
</dbReference>
<organism evidence="3 4">
    <name type="scientific">Candidatus Ornithomonoglobus merdipullorum</name>
    <dbReference type="NCBI Taxonomy" id="2840895"/>
    <lineage>
        <taxon>Bacteria</taxon>
        <taxon>Bacillati</taxon>
        <taxon>Bacillota</taxon>
        <taxon>Clostridia</taxon>
        <taxon>Candidatus Ornithomonoglobus</taxon>
    </lineage>
</organism>
<dbReference type="AlphaFoldDB" id="A0A9D1MA20"/>
<dbReference type="InterPro" id="IPR026870">
    <property type="entry name" value="Zinc_ribbon_dom"/>
</dbReference>
<comment type="caution">
    <text evidence="3">The sequence shown here is derived from an EMBL/GenBank/DDBJ whole genome shotgun (WGS) entry which is preliminary data.</text>
</comment>
<dbReference type="Pfam" id="PF13240">
    <property type="entry name" value="Zn_Ribbon_1"/>
    <property type="match status" value="1"/>
</dbReference>
<keyword evidence="1" id="KW-0812">Transmembrane</keyword>
<proteinExistence type="predicted"/>
<reference evidence="3" key="2">
    <citation type="journal article" date="2021" name="PeerJ">
        <title>Extensive microbial diversity within the chicken gut microbiome revealed by metagenomics and culture.</title>
        <authorList>
            <person name="Gilroy R."/>
            <person name="Ravi A."/>
            <person name="Getino M."/>
            <person name="Pursley I."/>
            <person name="Horton D.L."/>
            <person name="Alikhan N.F."/>
            <person name="Baker D."/>
            <person name="Gharbi K."/>
            <person name="Hall N."/>
            <person name="Watson M."/>
            <person name="Adriaenssens E.M."/>
            <person name="Foster-Nyarko E."/>
            <person name="Jarju S."/>
            <person name="Secka A."/>
            <person name="Antonio M."/>
            <person name="Oren A."/>
            <person name="Chaudhuri R.R."/>
            <person name="La Ragione R."/>
            <person name="Hildebrand F."/>
            <person name="Pallen M.J."/>
        </authorList>
    </citation>
    <scope>NUCLEOTIDE SEQUENCE</scope>
    <source>
        <strain evidence="3">USAMLcec3-3695</strain>
    </source>
</reference>
<evidence type="ECO:0000259" key="2">
    <source>
        <dbReference type="Pfam" id="PF13240"/>
    </source>
</evidence>